<dbReference type="Proteomes" id="UP000636709">
    <property type="component" value="Unassembled WGS sequence"/>
</dbReference>
<dbReference type="FunFam" id="3.40.47.10:FF:000014">
    <property type="entry name" value="Chalcone synthase 1"/>
    <property type="match status" value="1"/>
</dbReference>
<name>A0A834ZZ85_9POAL</name>
<comment type="similarity">
    <text evidence="1 2">Belongs to the thiolase-like superfamily. Chalcone/stilbene synthases family.</text>
</comment>
<dbReference type="PANTHER" id="PTHR11877">
    <property type="entry name" value="HYDROXYMETHYLGLUTARYL-COA SYNTHASE"/>
    <property type="match status" value="1"/>
</dbReference>
<dbReference type="CDD" id="cd00831">
    <property type="entry name" value="CHS_like"/>
    <property type="match status" value="1"/>
</dbReference>
<dbReference type="InterPro" id="IPR011141">
    <property type="entry name" value="Polyketide_synthase_type-III"/>
</dbReference>
<dbReference type="Pfam" id="PF00195">
    <property type="entry name" value="Chal_sti_synt_N"/>
    <property type="match status" value="1"/>
</dbReference>
<feature type="domain" description="Chalcone/stilbene synthase N-terminal" evidence="3">
    <location>
        <begin position="68"/>
        <end position="285"/>
    </location>
</feature>
<dbReference type="EMBL" id="JACEFO010002806">
    <property type="protein sequence ID" value="KAF8648566.1"/>
    <property type="molecule type" value="Genomic_DNA"/>
</dbReference>
<dbReference type="GO" id="GO:0030639">
    <property type="term" value="P:polyketide biosynthetic process"/>
    <property type="evidence" value="ECO:0007669"/>
    <property type="project" value="TreeGrafter"/>
</dbReference>
<comment type="caution">
    <text evidence="5">The sequence shown here is derived from an EMBL/GenBank/DDBJ whole genome shotgun (WGS) entry which is preliminary data.</text>
</comment>
<dbReference type="Pfam" id="PF02797">
    <property type="entry name" value="Chal_sti_synt_C"/>
    <property type="match status" value="1"/>
</dbReference>
<dbReference type="InterPro" id="IPR001099">
    <property type="entry name" value="Chalcone/stilbene_synt_N"/>
</dbReference>
<sequence>MAGLTMAISVANRRKMPRCRLPRGHTDFRCKAPAAVRKEKERLGDGGMAAVGRGLLVSTTTQAIEASYDHHGRATIMGIGKAVPEHVFEQKSYADYYFDVTNSNHMVDLKAKFASICENTMVEKRHFYMSDDTLRSNPSITAYKSPSFTLRQELADEGVPRLGAAAALNAINDWGKQASDITHLVLSTLSSGCLPGADCELVHLLGLPPSTKRVMLYQAACHGGGAALRLSKDLAESNPGARVLVVCSEVTPLWLRGPSPSHVGNLVGQAIFGDAAGAVIVGSDPGAGERGLFELVWTWQEIVPGTRDGIVAKLRDEGLVFTLHRDVPRFVAGAVAGCVQRALRELAAPEVKEKDDMFWVVHAGGRGVLDMVQSEMGLGVGKLAASRSAMRQYGNTLSSSVVLVMEEMRRTSEEKGMRTAGQGLDWGLLLAFGPGITVETILLRALPDYAKRN</sequence>
<reference evidence="5" key="1">
    <citation type="submission" date="2020-07" db="EMBL/GenBank/DDBJ databases">
        <title>Genome sequence and genetic diversity analysis of an under-domesticated orphan crop, white fonio (Digitaria exilis).</title>
        <authorList>
            <person name="Bennetzen J.L."/>
            <person name="Chen S."/>
            <person name="Ma X."/>
            <person name="Wang X."/>
            <person name="Yssel A.E.J."/>
            <person name="Chaluvadi S.R."/>
            <person name="Johnson M."/>
            <person name="Gangashetty P."/>
            <person name="Hamidou F."/>
            <person name="Sanogo M.D."/>
            <person name="Zwaenepoel A."/>
            <person name="Wallace J."/>
            <person name="Van De Peer Y."/>
            <person name="Van Deynze A."/>
        </authorList>
    </citation>
    <scope>NUCLEOTIDE SEQUENCE</scope>
    <source>
        <tissue evidence="5">Leaves</tissue>
    </source>
</reference>
<dbReference type="PANTHER" id="PTHR11877:SF79">
    <property type="entry name" value="OS04G0304600 PROTEIN"/>
    <property type="match status" value="1"/>
</dbReference>
<dbReference type="SUPFAM" id="SSF53901">
    <property type="entry name" value="Thiolase-like"/>
    <property type="match status" value="2"/>
</dbReference>
<dbReference type="GO" id="GO:0016747">
    <property type="term" value="F:acyltransferase activity, transferring groups other than amino-acyl groups"/>
    <property type="evidence" value="ECO:0007669"/>
    <property type="project" value="InterPro"/>
</dbReference>
<dbReference type="InterPro" id="IPR012328">
    <property type="entry name" value="Chalcone/stilbene_synt_C"/>
</dbReference>
<evidence type="ECO:0000259" key="3">
    <source>
        <dbReference type="Pfam" id="PF00195"/>
    </source>
</evidence>
<evidence type="ECO:0000256" key="1">
    <source>
        <dbReference type="ARBA" id="ARBA00005531"/>
    </source>
</evidence>
<evidence type="ECO:0000313" key="6">
    <source>
        <dbReference type="Proteomes" id="UP000636709"/>
    </source>
</evidence>
<dbReference type="AlphaFoldDB" id="A0A834ZZ85"/>
<dbReference type="FunFam" id="3.40.47.10:FF:000025">
    <property type="entry name" value="Chalcone synthase 2"/>
    <property type="match status" value="1"/>
</dbReference>
<evidence type="ECO:0000256" key="2">
    <source>
        <dbReference type="RuleBase" id="RU003633"/>
    </source>
</evidence>
<evidence type="ECO:0000313" key="5">
    <source>
        <dbReference type="EMBL" id="KAF8648566.1"/>
    </source>
</evidence>
<proteinExistence type="inferred from homology"/>
<dbReference type="InterPro" id="IPR016039">
    <property type="entry name" value="Thiolase-like"/>
</dbReference>
<evidence type="ECO:0000259" key="4">
    <source>
        <dbReference type="Pfam" id="PF02797"/>
    </source>
</evidence>
<dbReference type="Gene3D" id="3.40.47.10">
    <property type="match status" value="2"/>
</dbReference>
<feature type="domain" description="Chalcone/stilbene synthase C-terminal" evidence="4">
    <location>
        <begin position="294"/>
        <end position="447"/>
    </location>
</feature>
<keyword evidence="6" id="KW-1185">Reference proteome</keyword>
<accession>A0A834ZZ85</accession>
<protein>
    <recommendedName>
        <fullName evidence="7">Chalcone synthase</fullName>
    </recommendedName>
</protein>
<organism evidence="5 6">
    <name type="scientific">Digitaria exilis</name>
    <dbReference type="NCBI Taxonomy" id="1010633"/>
    <lineage>
        <taxon>Eukaryota</taxon>
        <taxon>Viridiplantae</taxon>
        <taxon>Streptophyta</taxon>
        <taxon>Embryophyta</taxon>
        <taxon>Tracheophyta</taxon>
        <taxon>Spermatophyta</taxon>
        <taxon>Magnoliopsida</taxon>
        <taxon>Liliopsida</taxon>
        <taxon>Poales</taxon>
        <taxon>Poaceae</taxon>
        <taxon>PACMAD clade</taxon>
        <taxon>Panicoideae</taxon>
        <taxon>Panicodae</taxon>
        <taxon>Paniceae</taxon>
        <taxon>Anthephorinae</taxon>
        <taxon>Digitaria</taxon>
    </lineage>
</organism>
<evidence type="ECO:0008006" key="7">
    <source>
        <dbReference type="Google" id="ProtNLM"/>
    </source>
</evidence>
<keyword evidence="2" id="KW-0808">Transferase</keyword>
<dbReference type="GO" id="GO:0010208">
    <property type="term" value="P:pollen wall assembly"/>
    <property type="evidence" value="ECO:0007669"/>
    <property type="project" value="UniProtKB-ARBA"/>
</dbReference>
<dbReference type="OrthoDB" id="664756at2759"/>
<gene>
    <name evidence="5" type="ORF">HU200_064608</name>
</gene>
<keyword evidence="2" id="KW-0012">Acyltransferase</keyword>